<keyword evidence="1" id="KW-0472">Membrane</keyword>
<dbReference type="GO" id="GO:0005783">
    <property type="term" value="C:endoplasmic reticulum"/>
    <property type="evidence" value="ECO:0007669"/>
    <property type="project" value="TreeGrafter"/>
</dbReference>
<dbReference type="AlphaFoldDB" id="A0A7S2LRU9"/>
<gene>
    <name evidence="3" type="ORF">SMAR0320_LOCUS14964</name>
</gene>
<organism evidence="3">
    <name type="scientific">Skeletonema marinoi</name>
    <dbReference type="NCBI Taxonomy" id="267567"/>
    <lineage>
        <taxon>Eukaryota</taxon>
        <taxon>Sar</taxon>
        <taxon>Stramenopiles</taxon>
        <taxon>Ochrophyta</taxon>
        <taxon>Bacillariophyta</taxon>
        <taxon>Coscinodiscophyceae</taxon>
        <taxon>Thalassiosirophycidae</taxon>
        <taxon>Thalassiosirales</taxon>
        <taxon>Skeletonemataceae</taxon>
        <taxon>Skeletonema</taxon>
        <taxon>Skeletonema marinoi-dohrnii complex</taxon>
    </lineage>
</organism>
<proteinExistence type="predicted"/>
<evidence type="ECO:0000313" key="3">
    <source>
        <dbReference type="EMBL" id="CAD9614385.1"/>
    </source>
</evidence>
<dbReference type="GO" id="GO:0030134">
    <property type="term" value="C:COPII-coated ER to Golgi transport vesicle"/>
    <property type="evidence" value="ECO:0007669"/>
    <property type="project" value="TreeGrafter"/>
</dbReference>
<accession>A0A7S2LRU9</accession>
<dbReference type="EMBL" id="HBGZ01020810">
    <property type="protein sequence ID" value="CAD9614385.1"/>
    <property type="molecule type" value="Transcribed_RNA"/>
</dbReference>
<feature type="transmembrane region" description="Helical" evidence="1">
    <location>
        <begin position="176"/>
        <end position="197"/>
    </location>
</feature>
<keyword evidence="1" id="KW-0812">Transmembrane</keyword>
<dbReference type="InterPro" id="IPR012936">
    <property type="entry name" value="Erv_C"/>
</dbReference>
<protein>
    <recommendedName>
        <fullName evidence="2">Endoplasmic reticulum vesicle transporter C-terminal domain-containing protein</fullName>
    </recommendedName>
</protein>
<evidence type="ECO:0000256" key="1">
    <source>
        <dbReference type="SAM" id="Phobius"/>
    </source>
</evidence>
<dbReference type="Pfam" id="PF07970">
    <property type="entry name" value="COPIIcoated_ERV"/>
    <property type="match status" value="1"/>
</dbReference>
<dbReference type="PANTHER" id="PTHR10984:SF37">
    <property type="entry name" value="PROTEIN DISULFIDE-ISOMERASE 5-3"/>
    <property type="match status" value="1"/>
</dbReference>
<evidence type="ECO:0000259" key="2">
    <source>
        <dbReference type="Pfam" id="PF07970"/>
    </source>
</evidence>
<name>A0A7S2LRU9_9STRA</name>
<dbReference type="InterPro" id="IPR045888">
    <property type="entry name" value="Erv"/>
</dbReference>
<keyword evidence="1" id="KW-1133">Transmembrane helix</keyword>
<dbReference type="PANTHER" id="PTHR10984">
    <property type="entry name" value="ENDOPLASMIC RETICULUM-GOLGI INTERMEDIATE COMPARTMENT PROTEIN"/>
    <property type="match status" value="1"/>
</dbReference>
<reference evidence="3" key="1">
    <citation type="submission" date="2021-01" db="EMBL/GenBank/DDBJ databases">
        <authorList>
            <person name="Corre E."/>
            <person name="Pelletier E."/>
            <person name="Niang G."/>
            <person name="Scheremetjew M."/>
            <person name="Finn R."/>
            <person name="Kale V."/>
            <person name="Holt S."/>
            <person name="Cochrane G."/>
            <person name="Meng A."/>
            <person name="Brown T."/>
            <person name="Cohen L."/>
        </authorList>
    </citation>
    <scope>NUCLEOTIDE SEQUENCE</scope>
    <source>
        <strain evidence="3">SM1012Den-03</strain>
    </source>
</reference>
<feature type="domain" description="Endoplasmic reticulum vesicle transporter C-terminal" evidence="2">
    <location>
        <begin position="12"/>
        <end position="190"/>
    </location>
</feature>
<sequence>MSYRAPSPFFNSTRHPGCQLVGHVMVDTAPGKFLIQAQSFGKDFSAHLTNVSHIVHHFSFGDIEAQERVENGGWRGIPSKFVQSLHPLDGNVYVTSGLHQAYHHHMRVVTTEFEHSHLIKWAGETVRRVYRILSNTQLSTYRTSIVPEAKFEYDLSPIAMSYLEVSRNWYDYSTGLLAIIGGCFTVIGMLESSVALFSKGNRYYL</sequence>